<proteinExistence type="predicted"/>
<reference evidence="2" key="3">
    <citation type="submission" date="2016-11" db="EMBL/GenBank/DDBJ databases">
        <authorList>
            <person name="Jaros S."/>
            <person name="Januszkiewicz K."/>
            <person name="Wedrychowicz H."/>
        </authorList>
    </citation>
    <scope>NUCLEOTIDE SEQUENCE [LARGE SCALE GENOMIC DNA]</scope>
    <source>
        <strain evidence="2">DX253</strain>
    </source>
</reference>
<reference evidence="1 3" key="1">
    <citation type="journal article" date="2014" name="ISME J.">
        <title>Trehalose/2-sulfotrehalose biosynthesis and glycine-betaine uptake are widely spread mechanisms for osmoadaptation in the Halobacteriales.</title>
        <authorList>
            <person name="Youssef N.H."/>
            <person name="Savage-Ashlock K.N."/>
            <person name="McCully A.L."/>
            <person name="Luedtke B."/>
            <person name="Shaw E.I."/>
            <person name="Hoff W.D."/>
            <person name="Elshahed M.S."/>
        </authorList>
    </citation>
    <scope>NUCLEOTIDE SEQUENCE [LARGE SCALE GENOMIC DNA]</scope>
    <source>
        <strain evidence="1 3">DX253</strain>
    </source>
</reference>
<evidence type="ECO:0000313" key="4">
    <source>
        <dbReference type="Proteomes" id="UP000184203"/>
    </source>
</evidence>
<dbReference type="Proteomes" id="UP000003751">
    <property type="component" value="Unassembled WGS sequence"/>
</dbReference>
<evidence type="ECO:0000313" key="3">
    <source>
        <dbReference type="Proteomes" id="UP000003751"/>
    </source>
</evidence>
<evidence type="ECO:0000313" key="1">
    <source>
        <dbReference type="EMBL" id="EFW90706.1"/>
    </source>
</evidence>
<dbReference type="PATRIC" id="fig|797209.4.peg.3485"/>
<dbReference type="Gene3D" id="2.102.10.10">
    <property type="entry name" value="Rieske [2Fe-2S] iron-sulphur domain"/>
    <property type="match status" value="1"/>
</dbReference>
<dbReference type="Proteomes" id="UP000184203">
    <property type="component" value="Unassembled WGS sequence"/>
</dbReference>
<keyword evidence="4" id="KW-1185">Reference proteome</keyword>
<dbReference type="EMBL" id="AEMG01000021">
    <property type="protein sequence ID" value="EFW90706.1"/>
    <property type="molecule type" value="Genomic_DNA"/>
</dbReference>
<dbReference type="STRING" id="797209.GCA_000376445_03959"/>
<gene>
    <name evidence="2" type="ORF">SAMN05444342_3195</name>
    <name evidence="1" type="ORF">ZOD2009_17800</name>
</gene>
<organism evidence="1 3">
    <name type="scientific">Haladaptatus paucihalophilus DX253</name>
    <dbReference type="NCBI Taxonomy" id="797209"/>
    <lineage>
        <taxon>Archaea</taxon>
        <taxon>Methanobacteriati</taxon>
        <taxon>Methanobacteriota</taxon>
        <taxon>Stenosarchaea group</taxon>
        <taxon>Halobacteria</taxon>
        <taxon>Halobacteriales</taxon>
        <taxon>Haladaptataceae</taxon>
        <taxon>Haladaptatus</taxon>
    </lineage>
</organism>
<dbReference type="InterPro" id="IPR014349">
    <property type="entry name" value="Rieske_Fe-S_prot"/>
</dbReference>
<dbReference type="AlphaFoldDB" id="E7QXM1"/>
<dbReference type="RefSeq" id="WP_007982108.1">
    <property type="nucleotide sequence ID" value="NZ_AEMG01000021.1"/>
</dbReference>
<dbReference type="GO" id="GO:0051537">
    <property type="term" value="F:2 iron, 2 sulfur cluster binding"/>
    <property type="evidence" value="ECO:0007669"/>
    <property type="project" value="InterPro"/>
</dbReference>
<accession>E7QXM1</accession>
<reference evidence="4" key="2">
    <citation type="submission" date="2016-11" db="EMBL/GenBank/DDBJ databases">
        <authorList>
            <person name="Varghese N."/>
            <person name="Submissions S."/>
        </authorList>
    </citation>
    <scope>NUCLEOTIDE SEQUENCE [LARGE SCALE GENOMIC DNA]</scope>
    <source>
        <strain evidence="4">DX253</strain>
    </source>
</reference>
<dbReference type="SUPFAM" id="SSF50022">
    <property type="entry name" value="ISP domain"/>
    <property type="match status" value="1"/>
</dbReference>
<sequence>MSDADTDKYPEESSRRRFVKGVVGSAALAGIGTGTAAMMKTATSPSGAGGGTVEYYGVENIAGPAPRGMPQIPVELDSNGDLRGVWPEVKQVERNGNTVTIAEQQMGGITYSSQWFQYCGVQTYPGIQPDAEQDNYFRYTSSQYTWQSESVSAGDRVNIDDFDDYRTWGNDIGKSGLGKPASATWRSQDVEASGTIPVQIIRSTAIEEKAKNNQWLQASTQEGFIAILDKCTHFCCVPLFKADPGSAKFNAQNDIYCPCHQSIYDPYAIERLSFVALPRPTDSSGE</sequence>
<dbReference type="PANTHER" id="PTHR10134">
    <property type="entry name" value="CYTOCHROME B-C1 COMPLEX SUBUNIT RIESKE, MITOCHONDRIAL"/>
    <property type="match status" value="1"/>
</dbReference>
<dbReference type="PROSITE" id="PS51318">
    <property type="entry name" value="TAT"/>
    <property type="match status" value="1"/>
</dbReference>
<dbReference type="eggNOG" id="arCOG04595">
    <property type="taxonomic scope" value="Archaea"/>
</dbReference>
<evidence type="ECO:0000313" key="2">
    <source>
        <dbReference type="EMBL" id="SHL19053.1"/>
    </source>
</evidence>
<dbReference type="InterPro" id="IPR036922">
    <property type="entry name" value="Rieske_2Fe-2S_sf"/>
</dbReference>
<protein>
    <submittedName>
        <fullName evidence="1">Cytochrome bc1 complex Rieske iron-sulfur protein</fullName>
    </submittedName>
</protein>
<dbReference type="EMBL" id="FRAN01000005">
    <property type="protein sequence ID" value="SHL19053.1"/>
    <property type="molecule type" value="Genomic_DNA"/>
</dbReference>
<dbReference type="OrthoDB" id="5623at2157"/>
<name>E7QXM1_HALPU</name>
<dbReference type="InterPro" id="IPR006311">
    <property type="entry name" value="TAT_signal"/>
</dbReference>